<name>A0A3N0VK23_9GAMM</name>
<dbReference type="RefSeq" id="WP_123209893.1">
    <property type="nucleotide sequence ID" value="NZ_RJVO01000001.1"/>
</dbReference>
<keyword evidence="1" id="KW-0378">Hydrolase</keyword>
<protein>
    <submittedName>
        <fullName evidence="1">Glycosyl hydrolase family 5</fullName>
    </submittedName>
</protein>
<dbReference type="SUPFAM" id="SSF51445">
    <property type="entry name" value="(Trans)glycosidases"/>
    <property type="match status" value="1"/>
</dbReference>
<gene>
    <name evidence="1" type="ORF">ED208_00430</name>
</gene>
<organism evidence="1 2">
    <name type="scientific">Stagnimonas aquatica</name>
    <dbReference type="NCBI Taxonomy" id="2689987"/>
    <lineage>
        <taxon>Bacteria</taxon>
        <taxon>Pseudomonadati</taxon>
        <taxon>Pseudomonadota</taxon>
        <taxon>Gammaproteobacteria</taxon>
        <taxon>Nevskiales</taxon>
        <taxon>Nevskiaceae</taxon>
        <taxon>Stagnimonas</taxon>
    </lineage>
</organism>
<dbReference type="PANTHER" id="PTHR31308">
    <property type="match status" value="1"/>
</dbReference>
<accession>A0A3N0VK23</accession>
<sequence length="748" mass="82231">MGGGKVLAVAVIAVWLTACGQRGEPPASIAGAGDRLAFDRLPEARQIGQRVKLVDTPAGAVADRVFVDGLGREAYFRGYNVSGSVKHASKGFLPFLDQDDARFGLDLLARNTGSNLVRYTLSWEGVQPRPGAEGIDYAYLEKLTAQIREAARNRLYVFLDYHWDIYTRHLYAPDSTYAGNGAPAWVTPPSIYGQANCFDVMIPVPDLVLLLDGFGLPLFELEALLGLPVHELLLTLVPDIAGLLPLPFPLPFCFSWSQYLLSSQSIRLAYYDFWRNAEVPTEIGTVRVQDEFLRQLAATAGYLRSHLSAEEFDYVLGLQPFNEPYFGDGHSGQAARFDNDYLWPFYRRVKAVLEAQGWGDKPVYAEPQVTWDTNAGITPATGGGYLEGERPGAAYVFTPHFYDAGRFGVNLTAIDNGAYLPNLDRIRAETRFLDTPVVLGEFGAPLYRAVGGGVTQLDTVRSIKSVYQALELSDASQAEKSRYADLYTAPISATQWQWDIYSGQHAEPRNGTNPDDILSEADAWNGEDFSVIGSRHRFAEAPAPDAGAADIDSLVQYHLDPLVVERAYPRRVQGEMMSFHYNDGSPDQSGERTDWVELRPTPGGSAYFSQNKWLLAIWRGRRSEAPTELYLPRHLAPEHLVVLTERQLSVGGLRPGASPSGAANELLLTADPERVAGAGRRLLVWDSPDADETADSLHFALVLDSAGTPPQPATLAALQQALIARLSQRQSPFYFAGKMTQASSYPSE</sequence>
<dbReference type="InParanoid" id="A0A3N0VK23"/>
<dbReference type="Proteomes" id="UP000282106">
    <property type="component" value="Unassembled WGS sequence"/>
</dbReference>
<dbReference type="PROSITE" id="PS51257">
    <property type="entry name" value="PROKAR_LIPOPROTEIN"/>
    <property type="match status" value="1"/>
</dbReference>
<dbReference type="PANTHER" id="PTHR31308:SF5">
    <property type="entry name" value="ERGOSTERYL-BETA-GLUCOSIDASE"/>
    <property type="match status" value="1"/>
</dbReference>
<dbReference type="GO" id="GO:0016787">
    <property type="term" value="F:hydrolase activity"/>
    <property type="evidence" value="ECO:0007669"/>
    <property type="project" value="UniProtKB-KW"/>
</dbReference>
<evidence type="ECO:0000313" key="2">
    <source>
        <dbReference type="Proteomes" id="UP000282106"/>
    </source>
</evidence>
<proteinExistence type="predicted"/>
<keyword evidence="2" id="KW-1185">Reference proteome</keyword>
<dbReference type="Gene3D" id="3.20.20.80">
    <property type="entry name" value="Glycosidases"/>
    <property type="match status" value="1"/>
</dbReference>
<reference evidence="1 2" key="1">
    <citation type="submission" date="2018-10" db="EMBL/GenBank/DDBJ databases">
        <authorList>
            <person name="Chen W.-M."/>
        </authorList>
    </citation>
    <scope>NUCLEOTIDE SEQUENCE [LARGE SCALE GENOMIC DNA]</scope>
    <source>
        <strain evidence="1 2">THS-13</strain>
    </source>
</reference>
<dbReference type="AlphaFoldDB" id="A0A3N0VK23"/>
<dbReference type="InterPro" id="IPR017853">
    <property type="entry name" value="GH"/>
</dbReference>
<dbReference type="EMBL" id="RJVO01000001">
    <property type="protein sequence ID" value="ROH93041.1"/>
    <property type="molecule type" value="Genomic_DNA"/>
</dbReference>
<comment type="caution">
    <text evidence="1">The sequence shown here is derived from an EMBL/GenBank/DDBJ whole genome shotgun (WGS) entry which is preliminary data.</text>
</comment>
<dbReference type="InterPro" id="IPR052066">
    <property type="entry name" value="Glycosphingolipid_Hydrolases"/>
</dbReference>
<evidence type="ECO:0000313" key="1">
    <source>
        <dbReference type="EMBL" id="ROH93041.1"/>
    </source>
</evidence>